<sequence>MQMFHLYQFLHGADVKFDSVKKDLLKETPLPMVETAYSVLRREAVLAIIDNHPAKTDEIGSWYFSRDQKPKTETKTEIIDKNKLRCDHCNKTGHLKKGCFKLIGFPDWYENNPKFQGKGRKGVVAAADLEPRSRHPSPAPLANPGSFDGKIQGNGYDNKEDNWAWH</sequence>
<evidence type="ECO:0008006" key="4">
    <source>
        <dbReference type="Google" id="ProtNLM"/>
    </source>
</evidence>
<dbReference type="PANTHER" id="PTHR34222">
    <property type="entry name" value="GAG_PRE-INTEGRS DOMAIN-CONTAINING PROTEIN"/>
    <property type="match status" value="1"/>
</dbReference>
<keyword evidence="3" id="KW-1185">Reference proteome</keyword>
<gene>
    <name evidence="2" type="ORF">CASFOL_004568</name>
</gene>
<dbReference type="PANTHER" id="PTHR34222:SF43">
    <property type="entry name" value="RETROTRANSPOSON GAG DOMAIN-CONTAINING PROTEIN"/>
    <property type="match status" value="1"/>
</dbReference>
<evidence type="ECO:0000256" key="1">
    <source>
        <dbReference type="SAM" id="MobiDB-lite"/>
    </source>
</evidence>
<dbReference type="InterPro" id="IPR036875">
    <property type="entry name" value="Znf_CCHC_sf"/>
</dbReference>
<dbReference type="AlphaFoldDB" id="A0ABD3EEH8"/>
<feature type="compositionally biased region" description="Basic and acidic residues" evidence="1">
    <location>
        <begin position="157"/>
        <end position="166"/>
    </location>
</feature>
<protein>
    <recommendedName>
        <fullName evidence="4">CCHC-type domain-containing protein</fullName>
    </recommendedName>
</protein>
<dbReference type="SUPFAM" id="SSF57756">
    <property type="entry name" value="Retrovirus zinc finger-like domains"/>
    <property type="match status" value="1"/>
</dbReference>
<dbReference type="EMBL" id="JAVIJP010000006">
    <property type="protein sequence ID" value="KAL3651566.1"/>
    <property type="molecule type" value="Genomic_DNA"/>
</dbReference>
<evidence type="ECO:0000313" key="3">
    <source>
        <dbReference type="Proteomes" id="UP001632038"/>
    </source>
</evidence>
<accession>A0ABD3EEH8</accession>
<organism evidence="2 3">
    <name type="scientific">Castilleja foliolosa</name>
    <dbReference type="NCBI Taxonomy" id="1961234"/>
    <lineage>
        <taxon>Eukaryota</taxon>
        <taxon>Viridiplantae</taxon>
        <taxon>Streptophyta</taxon>
        <taxon>Embryophyta</taxon>
        <taxon>Tracheophyta</taxon>
        <taxon>Spermatophyta</taxon>
        <taxon>Magnoliopsida</taxon>
        <taxon>eudicotyledons</taxon>
        <taxon>Gunneridae</taxon>
        <taxon>Pentapetalae</taxon>
        <taxon>asterids</taxon>
        <taxon>lamiids</taxon>
        <taxon>Lamiales</taxon>
        <taxon>Orobanchaceae</taxon>
        <taxon>Pedicularideae</taxon>
        <taxon>Castillejinae</taxon>
        <taxon>Castilleja</taxon>
    </lineage>
</organism>
<dbReference type="Proteomes" id="UP001632038">
    <property type="component" value="Unassembled WGS sequence"/>
</dbReference>
<proteinExistence type="predicted"/>
<name>A0ABD3EEH8_9LAMI</name>
<reference evidence="3" key="1">
    <citation type="journal article" date="2024" name="IScience">
        <title>Strigolactones Initiate the Formation of Haustorium-like Structures in Castilleja.</title>
        <authorList>
            <person name="Buerger M."/>
            <person name="Peterson D."/>
            <person name="Chory J."/>
        </authorList>
    </citation>
    <scope>NUCLEOTIDE SEQUENCE [LARGE SCALE GENOMIC DNA]</scope>
</reference>
<feature type="region of interest" description="Disordered" evidence="1">
    <location>
        <begin position="131"/>
        <end position="166"/>
    </location>
</feature>
<comment type="caution">
    <text evidence="2">The sequence shown here is derived from an EMBL/GenBank/DDBJ whole genome shotgun (WGS) entry which is preliminary data.</text>
</comment>
<evidence type="ECO:0000313" key="2">
    <source>
        <dbReference type="EMBL" id="KAL3651566.1"/>
    </source>
</evidence>